<dbReference type="Pfam" id="PF01493">
    <property type="entry name" value="GXGXG"/>
    <property type="match status" value="1"/>
</dbReference>
<evidence type="ECO:0000313" key="5">
    <source>
        <dbReference type="EMBL" id="EMS78918.1"/>
    </source>
</evidence>
<dbReference type="InterPro" id="IPR002489">
    <property type="entry name" value="Glu_synth_asu_C"/>
</dbReference>
<dbReference type="Pfam" id="PF12838">
    <property type="entry name" value="Fer4_7"/>
    <property type="match status" value="1"/>
</dbReference>
<proteinExistence type="predicted"/>
<accession>S0FUZ2</accession>
<dbReference type="InterPro" id="IPR017900">
    <property type="entry name" value="4Fe4S_Fe_S_CS"/>
</dbReference>
<dbReference type="Pfam" id="PF14691">
    <property type="entry name" value="Fer4_20"/>
    <property type="match status" value="1"/>
</dbReference>
<dbReference type="PROSITE" id="PS00198">
    <property type="entry name" value="4FE4S_FER_1"/>
    <property type="match status" value="2"/>
</dbReference>
<reference evidence="5 6" key="1">
    <citation type="journal article" date="2013" name="Genome Announc.">
        <title>Draft Genome Sequence of Desulfotignum phosphitoxidans DSM 13687 Strain FiPS-3.</title>
        <authorList>
            <person name="Poehlein A."/>
            <person name="Daniel R."/>
            <person name="Simeonova D.D."/>
        </authorList>
    </citation>
    <scope>NUCLEOTIDE SEQUENCE [LARGE SCALE GENOMIC DNA]</scope>
    <source>
        <strain evidence="5 6">DSM 13687</strain>
    </source>
</reference>
<sequence length="776" mass="83263">MTHTDFIYIPGKREEKRIPSRVLEEIIHQQIRSGHRHLEIEAFGQHGIGGRLWDAGTDPVNIRIIGHSGQRTGSLGNANTCIEIMGPASDDLGWLNAGAQIVVHGHASNGVMNGAAQGRVFVGGSIGARGMTMTKHNPRFDPPELWVLGTAGDYFGEFMAGGIAVVCGHGSQPEEQVLGYRPLVGMVGGKVFVRGSAAGFSQKDAKQIPVTDDDWQWLETGISHFLKKTGRMDLLAALTVRPEWMLLTAKSPHEKADSPDRPDMQGFRQQVWDRELGPGGLIGDLQETVPGTIPVIATGDLRRYVPVWEQGKYISPCQAACPTGIPVQDRWAMVRADNVDEAIAMGLAHTPFPATVCGYLCPSPCMAACTRHQEGMPPVSVRNLGRAGEQVPPPEPAKKTGRKMAVIGAGPGGLSAAWHLTLNGHLVTVFDTGPVIGGKIASVIPGSRMPENTLKTELARIKALIPDIRLKQPIDADAFARIRDEYDFTVVAAGAKKPKSLPVPGIEQAVFANEFLSDAKTKKITPGKQVVIIGAGNVGCDVATEAHRLGARVITLIDVQQPAAFGKEREDAENCGAKFLWPVYTKEITEQGVILQNGDLLPADTVVVAIGDVPDLDFIQPHLAVDNGFVTVDRFNRTSDPKVFAIGDAVAPGLITDAIGAGKRTAQVIDQLISGKEVREISAMPVMDTSRVHLAYYDPKTRPDDLSSCGEVCASCGRCRDCGICVAVCPESAIFRNDMGNAGFEYRVDPERCIGCGFCKGACPCGIWDLIPNTPM</sequence>
<dbReference type="EC" id="1.3.1.1" evidence="5"/>
<dbReference type="GO" id="GO:0004159">
    <property type="term" value="F:dihydropyrimidine dehydrogenase (NAD+) activity"/>
    <property type="evidence" value="ECO:0007669"/>
    <property type="project" value="UniProtKB-EC"/>
</dbReference>
<dbReference type="SUPFAM" id="SSF51905">
    <property type="entry name" value="FAD/NAD(P)-binding domain"/>
    <property type="match status" value="1"/>
</dbReference>
<keyword evidence="3" id="KW-0411">Iron-sulfur</keyword>
<dbReference type="InterPro" id="IPR036188">
    <property type="entry name" value="FAD/NAD-bd_sf"/>
</dbReference>
<dbReference type="InterPro" id="IPR051394">
    <property type="entry name" value="Glutamate_Synthase"/>
</dbReference>
<evidence type="ECO:0000259" key="4">
    <source>
        <dbReference type="PROSITE" id="PS51379"/>
    </source>
</evidence>
<dbReference type="PANTHER" id="PTHR43100:SF2">
    <property type="entry name" value="BNAA03G19380D PROTEIN"/>
    <property type="match status" value="1"/>
</dbReference>
<feature type="domain" description="4Fe-4S ferredoxin-type" evidence="4">
    <location>
        <begin position="744"/>
        <end position="773"/>
    </location>
</feature>
<keyword evidence="2" id="KW-0408">Iron</keyword>
<dbReference type="PANTHER" id="PTHR43100">
    <property type="entry name" value="GLUTAMATE SYNTHASE [NADPH] SMALL CHAIN"/>
    <property type="match status" value="1"/>
</dbReference>
<dbReference type="SUPFAM" id="SSF54862">
    <property type="entry name" value="4Fe-4S ferredoxins"/>
    <property type="match status" value="1"/>
</dbReference>
<dbReference type="SUPFAM" id="SSF69336">
    <property type="entry name" value="Alpha subunit of glutamate synthase, C-terminal domain"/>
    <property type="match status" value="1"/>
</dbReference>
<keyword evidence="5" id="KW-0560">Oxidoreductase</keyword>
<dbReference type="Proteomes" id="UP000014216">
    <property type="component" value="Unassembled WGS sequence"/>
</dbReference>
<dbReference type="RefSeq" id="WP_006966758.1">
    <property type="nucleotide sequence ID" value="NZ_APJX01000006.1"/>
</dbReference>
<evidence type="ECO:0000256" key="3">
    <source>
        <dbReference type="ARBA" id="ARBA00023014"/>
    </source>
</evidence>
<dbReference type="AlphaFoldDB" id="S0FUZ2"/>
<dbReference type="PATRIC" id="fig|1286635.3.peg.2988"/>
<dbReference type="OrthoDB" id="9803192at2"/>
<keyword evidence="6" id="KW-1185">Reference proteome</keyword>
<dbReference type="InterPro" id="IPR023753">
    <property type="entry name" value="FAD/NAD-binding_dom"/>
</dbReference>
<dbReference type="Gene3D" id="1.10.1060.10">
    <property type="entry name" value="Alpha-helical ferredoxin"/>
    <property type="match status" value="1"/>
</dbReference>
<dbReference type="Gene3D" id="3.50.50.60">
    <property type="entry name" value="FAD/NAD(P)-binding domain"/>
    <property type="match status" value="1"/>
</dbReference>
<dbReference type="InterPro" id="IPR028261">
    <property type="entry name" value="DPD_II"/>
</dbReference>
<dbReference type="Gene3D" id="3.30.70.20">
    <property type="match status" value="1"/>
</dbReference>
<keyword evidence="1" id="KW-0479">Metal-binding</keyword>
<evidence type="ECO:0000256" key="2">
    <source>
        <dbReference type="ARBA" id="ARBA00023004"/>
    </source>
</evidence>
<dbReference type="Gene3D" id="2.160.20.60">
    <property type="entry name" value="Glutamate synthase, alpha subunit, C-terminal domain"/>
    <property type="match status" value="1"/>
</dbReference>
<gene>
    <name evidence="5" type="primary">yeiT</name>
    <name evidence="5" type="ORF">Dpo_6c01170</name>
</gene>
<comment type="caution">
    <text evidence="5">The sequence shown here is derived from an EMBL/GenBank/DDBJ whole genome shotgun (WGS) entry which is preliminary data.</text>
</comment>
<dbReference type="GO" id="GO:0046872">
    <property type="term" value="F:metal ion binding"/>
    <property type="evidence" value="ECO:0007669"/>
    <property type="project" value="UniProtKB-KW"/>
</dbReference>
<dbReference type="Pfam" id="PF07992">
    <property type="entry name" value="Pyr_redox_2"/>
    <property type="match status" value="1"/>
</dbReference>
<protein>
    <submittedName>
        <fullName evidence="5">NAD-dependent dihydropyrimidine dehydrogenase subunit PreT</fullName>
        <ecNumber evidence="5">1.3.1.1</ecNumber>
    </submittedName>
</protein>
<feature type="domain" description="4Fe-4S ferredoxin-type" evidence="4">
    <location>
        <begin position="710"/>
        <end position="739"/>
    </location>
</feature>
<organism evidence="5 6">
    <name type="scientific">Desulfotignum phosphitoxidans DSM 13687</name>
    <dbReference type="NCBI Taxonomy" id="1286635"/>
    <lineage>
        <taxon>Bacteria</taxon>
        <taxon>Pseudomonadati</taxon>
        <taxon>Thermodesulfobacteriota</taxon>
        <taxon>Desulfobacteria</taxon>
        <taxon>Desulfobacterales</taxon>
        <taxon>Desulfobacteraceae</taxon>
        <taxon>Desulfotignum</taxon>
    </lineage>
</organism>
<dbReference type="GO" id="GO:0051536">
    <property type="term" value="F:iron-sulfur cluster binding"/>
    <property type="evidence" value="ECO:0007669"/>
    <property type="project" value="UniProtKB-KW"/>
</dbReference>
<dbReference type="PRINTS" id="PR00368">
    <property type="entry name" value="FADPNR"/>
</dbReference>
<dbReference type="InterPro" id="IPR017896">
    <property type="entry name" value="4Fe4S_Fe-S-bd"/>
</dbReference>
<evidence type="ECO:0000256" key="1">
    <source>
        <dbReference type="ARBA" id="ARBA00022723"/>
    </source>
</evidence>
<dbReference type="Gene3D" id="3.40.50.720">
    <property type="entry name" value="NAD(P)-binding Rossmann-like Domain"/>
    <property type="match status" value="1"/>
</dbReference>
<dbReference type="EMBL" id="APJX01000006">
    <property type="protein sequence ID" value="EMS78918.1"/>
    <property type="molecule type" value="Genomic_DNA"/>
</dbReference>
<name>S0FUZ2_9BACT</name>
<dbReference type="PROSITE" id="PS51379">
    <property type="entry name" value="4FE4S_FER_2"/>
    <property type="match status" value="2"/>
</dbReference>
<dbReference type="PRINTS" id="PR00469">
    <property type="entry name" value="PNDRDTASEII"/>
</dbReference>
<dbReference type="InterPro" id="IPR009051">
    <property type="entry name" value="Helical_ferredxn"/>
</dbReference>
<dbReference type="InterPro" id="IPR036485">
    <property type="entry name" value="Glu_synth_asu_C_sf"/>
</dbReference>
<evidence type="ECO:0000313" key="6">
    <source>
        <dbReference type="Proteomes" id="UP000014216"/>
    </source>
</evidence>